<dbReference type="InterPro" id="IPR029063">
    <property type="entry name" value="SAM-dependent_MTases_sf"/>
</dbReference>
<dbReference type="CDD" id="cd02440">
    <property type="entry name" value="AdoMet_MTases"/>
    <property type="match status" value="1"/>
</dbReference>
<evidence type="ECO:0000313" key="7">
    <source>
        <dbReference type="EMBL" id="GLW63942.1"/>
    </source>
</evidence>
<comment type="caution">
    <text evidence="7">The sequence shown here is derived from an EMBL/GenBank/DDBJ whole genome shotgun (WGS) entry which is preliminary data.</text>
</comment>
<dbReference type="RefSeq" id="WP_067916105.1">
    <property type="nucleotide sequence ID" value="NZ_BSRZ01000004.1"/>
</dbReference>
<dbReference type="GO" id="GO:0008171">
    <property type="term" value="F:O-methyltransferase activity"/>
    <property type="evidence" value="ECO:0007669"/>
    <property type="project" value="InterPro"/>
</dbReference>
<organism evidence="7 8">
    <name type="scientific">Actinomadura rubrobrunea</name>
    <dbReference type="NCBI Taxonomy" id="115335"/>
    <lineage>
        <taxon>Bacteria</taxon>
        <taxon>Bacillati</taxon>
        <taxon>Actinomycetota</taxon>
        <taxon>Actinomycetes</taxon>
        <taxon>Streptosporangiales</taxon>
        <taxon>Thermomonosporaceae</taxon>
        <taxon>Actinomadura</taxon>
    </lineage>
</organism>
<dbReference type="InterPro" id="IPR001077">
    <property type="entry name" value="COMT_C"/>
</dbReference>
<dbReference type="PROSITE" id="PS51683">
    <property type="entry name" value="SAM_OMT_II"/>
    <property type="match status" value="1"/>
</dbReference>
<dbReference type="EMBL" id="BSRZ01000004">
    <property type="protein sequence ID" value="GLW63942.1"/>
    <property type="molecule type" value="Genomic_DNA"/>
</dbReference>
<dbReference type="Pfam" id="PF00891">
    <property type="entry name" value="Methyltransf_2"/>
    <property type="match status" value="1"/>
</dbReference>
<dbReference type="GO" id="GO:0032259">
    <property type="term" value="P:methylation"/>
    <property type="evidence" value="ECO:0007669"/>
    <property type="project" value="UniProtKB-KW"/>
</dbReference>
<dbReference type="Gene3D" id="1.10.10.10">
    <property type="entry name" value="Winged helix-like DNA-binding domain superfamily/Winged helix DNA-binding domain"/>
    <property type="match status" value="1"/>
</dbReference>
<feature type="domain" description="O-methyltransferase dimerisation" evidence="6">
    <location>
        <begin position="38"/>
        <end position="108"/>
    </location>
</feature>
<feature type="active site" description="Proton acceptor" evidence="4">
    <location>
        <position position="268"/>
    </location>
</feature>
<dbReference type="PANTHER" id="PTHR43712:SF2">
    <property type="entry name" value="O-METHYLTRANSFERASE CICE"/>
    <property type="match status" value="1"/>
</dbReference>
<dbReference type="SUPFAM" id="SSF53335">
    <property type="entry name" value="S-adenosyl-L-methionine-dependent methyltransferases"/>
    <property type="match status" value="1"/>
</dbReference>
<protein>
    <submittedName>
        <fullName evidence="7">Methyltransferase</fullName>
    </submittedName>
</protein>
<reference evidence="7" key="1">
    <citation type="submission" date="2023-02" db="EMBL/GenBank/DDBJ databases">
        <title>Actinomadura rubrobrunea NBRC 14622.</title>
        <authorList>
            <person name="Ichikawa N."/>
            <person name="Sato H."/>
            <person name="Tonouchi N."/>
        </authorList>
    </citation>
    <scope>NUCLEOTIDE SEQUENCE</scope>
    <source>
        <strain evidence="7">NBRC 14622</strain>
    </source>
</reference>
<dbReference type="SUPFAM" id="SSF46785">
    <property type="entry name" value="Winged helix' DNA-binding domain"/>
    <property type="match status" value="1"/>
</dbReference>
<evidence type="ECO:0000259" key="6">
    <source>
        <dbReference type="Pfam" id="PF08100"/>
    </source>
</evidence>
<keyword evidence="2" id="KW-0808">Transferase</keyword>
<dbReference type="AlphaFoldDB" id="A0A9W6PW91"/>
<feature type="domain" description="O-methyltransferase C-terminal" evidence="5">
    <location>
        <begin position="136"/>
        <end position="340"/>
    </location>
</feature>
<dbReference type="InterPro" id="IPR012967">
    <property type="entry name" value="COMT_dimerisation"/>
</dbReference>
<gene>
    <name evidence="7" type="ORF">Arub01_21860</name>
</gene>
<keyword evidence="8" id="KW-1185">Reference proteome</keyword>
<dbReference type="InterPro" id="IPR036388">
    <property type="entry name" value="WH-like_DNA-bd_sf"/>
</dbReference>
<evidence type="ECO:0000256" key="3">
    <source>
        <dbReference type="ARBA" id="ARBA00022691"/>
    </source>
</evidence>
<sequence>MENTTTAPRQDEDLAERSPFDLLAALPARHQLMMLTMGRVVAPVIWALTELGVADHLAGGPQPVGELARRTRCHEPTLLRLLRTAAAFGVFTELPDGRFRLTPMSELLRADAEHSVRDLVLMNGTELFWRPYEALLYTARTGRPAFERVFGTTLFAYLEDKPDLAEVFHRAMTAASRRGAGAVAAAVDLPPGARVADIGGGQGYLLAEVLRRHPDCRGVLFDRPAAVEGADAVLGAWDLADRVECAAGDFFDEVPAGCDAYLLKHVLHDWPDEDALRILRNVREAIGDDDSARVHVVEMTIGRPNALDIARLLDIDMLVTSGGRERSVGEYQRLAAAAGLELTGRRAAAGNTVLVFRPVPRITPR</sequence>
<proteinExistence type="predicted"/>
<dbReference type="InterPro" id="IPR016461">
    <property type="entry name" value="COMT-like"/>
</dbReference>
<dbReference type="Gene3D" id="1.10.287.1350">
    <property type="match status" value="1"/>
</dbReference>
<dbReference type="PIRSF" id="PIRSF005739">
    <property type="entry name" value="O-mtase"/>
    <property type="match status" value="1"/>
</dbReference>
<name>A0A9W6PW91_9ACTN</name>
<dbReference type="Proteomes" id="UP001165124">
    <property type="component" value="Unassembled WGS sequence"/>
</dbReference>
<evidence type="ECO:0000256" key="1">
    <source>
        <dbReference type="ARBA" id="ARBA00022603"/>
    </source>
</evidence>
<dbReference type="InterPro" id="IPR036390">
    <property type="entry name" value="WH_DNA-bd_sf"/>
</dbReference>
<keyword evidence="3" id="KW-0949">S-adenosyl-L-methionine</keyword>
<dbReference type="Gene3D" id="3.40.50.150">
    <property type="entry name" value="Vaccinia Virus protein VP39"/>
    <property type="match status" value="1"/>
</dbReference>
<dbReference type="Pfam" id="PF08100">
    <property type="entry name" value="Dimerisation"/>
    <property type="match status" value="1"/>
</dbReference>
<evidence type="ECO:0000259" key="5">
    <source>
        <dbReference type="Pfam" id="PF00891"/>
    </source>
</evidence>
<evidence type="ECO:0000313" key="8">
    <source>
        <dbReference type="Proteomes" id="UP001165124"/>
    </source>
</evidence>
<keyword evidence="1 7" id="KW-0489">Methyltransferase</keyword>
<evidence type="ECO:0000256" key="4">
    <source>
        <dbReference type="PIRSR" id="PIRSR005739-1"/>
    </source>
</evidence>
<dbReference type="PANTHER" id="PTHR43712">
    <property type="entry name" value="PUTATIVE (AFU_ORTHOLOGUE AFUA_4G14580)-RELATED"/>
    <property type="match status" value="1"/>
</dbReference>
<accession>A0A9W6PW91</accession>
<dbReference type="GO" id="GO:0046983">
    <property type="term" value="F:protein dimerization activity"/>
    <property type="evidence" value="ECO:0007669"/>
    <property type="project" value="InterPro"/>
</dbReference>
<evidence type="ECO:0000256" key="2">
    <source>
        <dbReference type="ARBA" id="ARBA00022679"/>
    </source>
</evidence>